<evidence type="ECO:0000256" key="13">
    <source>
        <dbReference type="ARBA" id="ARBA00031399"/>
    </source>
</evidence>
<proteinExistence type="inferred from homology"/>
<evidence type="ECO:0000256" key="10">
    <source>
        <dbReference type="ARBA" id="ARBA00023008"/>
    </source>
</evidence>
<dbReference type="PANTHER" id="PTHR22888:SF9">
    <property type="entry name" value="CYTOCHROME C OXIDASE SUBUNIT 2"/>
    <property type="match status" value="1"/>
</dbReference>
<dbReference type="EMBL" id="AEUD01000004">
    <property type="protein sequence ID" value="EGD55813.1"/>
    <property type="molecule type" value="Genomic_DNA"/>
</dbReference>
<accession>F1YHH5</accession>
<protein>
    <recommendedName>
        <fullName evidence="3">cytochrome-c oxidase</fullName>
        <ecNumber evidence="3">7.1.1.9</ecNumber>
    </recommendedName>
    <alternativeName>
        <fullName evidence="13">Cytochrome aa3 subunit 2</fullName>
    </alternativeName>
</protein>
<dbReference type="SUPFAM" id="SSF49503">
    <property type="entry name" value="Cupredoxins"/>
    <property type="match status" value="1"/>
</dbReference>
<dbReference type="InterPro" id="IPR002429">
    <property type="entry name" value="CcO_II-like_C"/>
</dbReference>
<dbReference type="PROSITE" id="PS50857">
    <property type="entry name" value="COX2_CUA"/>
    <property type="match status" value="1"/>
</dbReference>
<evidence type="ECO:0000256" key="2">
    <source>
        <dbReference type="ARBA" id="ARBA00007866"/>
    </source>
</evidence>
<dbReference type="GO" id="GO:0005507">
    <property type="term" value="F:copper ion binding"/>
    <property type="evidence" value="ECO:0007669"/>
    <property type="project" value="InterPro"/>
</dbReference>
<dbReference type="InterPro" id="IPR045187">
    <property type="entry name" value="CcO_II"/>
</dbReference>
<dbReference type="SUPFAM" id="SSF81464">
    <property type="entry name" value="Cytochrome c oxidase subunit II-like, transmembrane region"/>
    <property type="match status" value="1"/>
</dbReference>
<dbReference type="Gene3D" id="1.10.287.90">
    <property type="match status" value="1"/>
</dbReference>
<keyword evidence="6" id="KW-0479">Metal-binding</keyword>
<evidence type="ECO:0000313" key="18">
    <source>
        <dbReference type="Proteomes" id="UP000035065"/>
    </source>
</evidence>
<dbReference type="InterPro" id="IPR036257">
    <property type="entry name" value="Cyt_c_oxidase_su2_TM_sf"/>
</dbReference>
<keyword evidence="5 15" id="KW-0812">Transmembrane</keyword>
<dbReference type="GO" id="GO:0004129">
    <property type="term" value="F:cytochrome-c oxidase activity"/>
    <property type="evidence" value="ECO:0007669"/>
    <property type="project" value="UniProtKB-EC"/>
</dbReference>
<dbReference type="eggNOG" id="COG1622">
    <property type="taxonomic scope" value="Bacteria"/>
</dbReference>
<evidence type="ECO:0000256" key="5">
    <source>
        <dbReference type="ARBA" id="ARBA00022692"/>
    </source>
</evidence>
<dbReference type="PROSITE" id="PS00078">
    <property type="entry name" value="COX2"/>
    <property type="match status" value="1"/>
</dbReference>
<dbReference type="EC" id="7.1.1.9" evidence="3"/>
<dbReference type="InterPro" id="IPR001505">
    <property type="entry name" value="Copper_CuA"/>
</dbReference>
<dbReference type="Gene3D" id="2.60.40.420">
    <property type="entry name" value="Cupredoxins - blue copper proteins"/>
    <property type="match status" value="1"/>
</dbReference>
<evidence type="ECO:0000256" key="14">
    <source>
        <dbReference type="ARBA" id="ARBA00047816"/>
    </source>
</evidence>
<keyword evidence="7" id="KW-1278">Translocase</keyword>
<evidence type="ECO:0000256" key="15">
    <source>
        <dbReference type="SAM" id="Phobius"/>
    </source>
</evidence>
<evidence type="ECO:0000313" key="17">
    <source>
        <dbReference type="EMBL" id="EGD55813.1"/>
    </source>
</evidence>
<dbReference type="GO" id="GO:0042773">
    <property type="term" value="P:ATP synthesis coupled electron transport"/>
    <property type="evidence" value="ECO:0007669"/>
    <property type="project" value="TreeGrafter"/>
</dbReference>
<organism evidence="17 18">
    <name type="scientific">Gordonia neofelifaecis NRRL B-59395</name>
    <dbReference type="NCBI Taxonomy" id="644548"/>
    <lineage>
        <taxon>Bacteria</taxon>
        <taxon>Bacillati</taxon>
        <taxon>Actinomycetota</taxon>
        <taxon>Actinomycetes</taxon>
        <taxon>Mycobacteriales</taxon>
        <taxon>Gordoniaceae</taxon>
        <taxon>Gordonia</taxon>
    </lineage>
</organism>
<keyword evidence="11 15" id="KW-0472">Membrane</keyword>
<evidence type="ECO:0000259" key="16">
    <source>
        <dbReference type="PROSITE" id="PS50857"/>
    </source>
</evidence>
<dbReference type="Proteomes" id="UP000035065">
    <property type="component" value="Unassembled WGS sequence"/>
</dbReference>
<name>F1YHH5_9ACTN</name>
<comment type="subcellular location">
    <subcellularLocation>
        <location evidence="1">Membrane</location>
        <topology evidence="1">Multi-pass membrane protein</topology>
    </subcellularLocation>
</comment>
<evidence type="ECO:0000256" key="12">
    <source>
        <dbReference type="ARBA" id="ARBA00024688"/>
    </source>
</evidence>
<comment type="caution">
    <text evidence="17">The sequence shown here is derived from an EMBL/GenBank/DDBJ whole genome shotgun (WGS) entry which is preliminary data.</text>
</comment>
<keyword evidence="4" id="KW-0813">Transport</keyword>
<evidence type="ECO:0000256" key="6">
    <source>
        <dbReference type="ARBA" id="ARBA00022723"/>
    </source>
</evidence>
<evidence type="ECO:0000256" key="9">
    <source>
        <dbReference type="ARBA" id="ARBA00022989"/>
    </source>
</evidence>
<feature type="domain" description="Cytochrome oxidase subunit II copper A binding" evidence="16">
    <location>
        <begin position="117"/>
        <end position="296"/>
    </location>
</feature>
<gene>
    <name evidence="17" type="ORF">SCNU_06215</name>
</gene>
<keyword evidence="10" id="KW-0186">Copper</keyword>
<dbReference type="AlphaFoldDB" id="F1YHH5"/>
<evidence type="ECO:0000256" key="7">
    <source>
        <dbReference type="ARBA" id="ARBA00022967"/>
    </source>
</evidence>
<evidence type="ECO:0000256" key="11">
    <source>
        <dbReference type="ARBA" id="ARBA00023136"/>
    </source>
</evidence>
<dbReference type="InterPro" id="IPR008972">
    <property type="entry name" value="Cupredoxin"/>
</dbReference>
<evidence type="ECO:0000256" key="1">
    <source>
        <dbReference type="ARBA" id="ARBA00004141"/>
    </source>
</evidence>
<keyword evidence="8" id="KW-0249">Electron transport</keyword>
<comment type="similarity">
    <text evidence="2">Belongs to the cytochrome c oxidase subunit 2 family.</text>
</comment>
<evidence type="ECO:0000256" key="8">
    <source>
        <dbReference type="ARBA" id="ARBA00022982"/>
    </source>
</evidence>
<feature type="transmembrane region" description="Helical" evidence="15">
    <location>
        <begin position="39"/>
        <end position="60"/>
    </location>
</feature>
<dbReference type="PANTHER" id="PTHR22888">
    <property type="entry name" value="CYTOCHROME C OXIDASE, SUBUNIT II"/>
    <property type="match status" value="1"/>
</dbReference>
<dbReference type="Pfam" id="PF00116">
    <property type="entry name" value="COX2"/>
    <property type="match status" value="1"/>
</dbReference>
<sequence length="353" mass="39538">MVLGVGVLMTSGCSAEEALRFGWPEGVTPEGQEMRNFWTWSVIAALAMGVLVWALIFWTITFHRRKKNGTAEDEIPRQTGYNVPLELAYTAIPFVLIAVMFYFTVVVQNTVEKKEENPAVAIDVTAFQWNWKFGYKSVTIDGQQLVNAKTDSKKGEAFKEQIAKYREEDGKQEEILGAAGGRANEIRDYLSYDKIETLGSSSEIPILVLPTNTRIEFDLAAADVIHSFWVPEFLFKRDVMPFPEQNHQDSSFQISKIDREGAFVGRCAEMCGTFHAMMNFEIRAVSPQTFTNYIKYRQSHPDASNAQALQAVCQVPQSVTTVPFDTRRVSNGTTPKDLGDASNTTIAQCTPEV</sequence>
<dbReference type="GO" id="GO:0016020">
    <property type="term" value="C:membrane"/>
    <property type="evidence" value="ECO:0007669"/>
    <property type="project" value="UniProtKB-SubCell"/>
</dbReference>
<keyword evidence="9 15" id="KW-1133">Transmembrane helix</keyword>
<keyword evidence="18" id="KW-1185">Reference proteome</keyword>
<reference evidence="17 18" key="1">
    <citation type="journal article" date="2011" name="J. Bacteriol.">
        <title>Draft Genome Sequence of Gordonia neofelifaecis NRRL B-59395, a Cholesterol-Degrading Actinomycete.</title>
        <authorList>
            <person name="Ge F."/>
            <person name="Li W."/>
            <person name="Chen G."/>
            <person name="Liu Y."/>
            <person name="Zhang G."/>
            <person name="Yong B."/>
            <person name="Wang Q."/>
            <person name="Wang N."/>
            <person name="Huang Z."/>
            <person name="Li W."/>
            <person name="Wang J."/>
            <person name="Wu C."/>
            <person name="Xie Q."/>
            <person name="Liu G."/>
        </authorList>
    </citation>
    <scope>NUCLEOTIDE SEQUENCE [LARGE SCALE GENOMIC DNA]</scope>
    <source>
        <strain evidence="17 18">NRRL B-59395</strain>
    </source>
</reference>
<evidence type="ECO:0000256" key="3">
    <source>
        <dbReference type="ARBA" id="ARBA00012949"/>
    </source>
</evidence>
<comment type="catalytic activity">
    <reaction evidence="14">
        <text>4 Fe(II)-[cytochrome c] + O2 + 8 H(+)(in) = 4 Fe(III)-[cytochrome c] + 2 H2O + 4 H(+)(out)</text>
        <dbReference type="Rhea" id="RHEA:11436"/>
        <dbReference type="Rhea" id="RHEA-COMP:10350"/>
        <dbReference type="Rhea" id="RHEA-COMP:14399"/>
        <dbReference type="ChEBI" id="CHEBI:15377"/>
        <dbReference type="ChEBI" id="CHEBI:15378"/>
        <dbReference type="ChEBI" id="CHEBI:15379"/>
        <dbReference type="ChEBI" id="CHEBI:29033"/>
        <dbReference type="ChEBI" id="CHEBI:29034"/>
        <dbReference type="EC" id="7.1.1.9"/>
    </reaction>
</comment>
<evidence type="ECO:0000256" key="4">
    <source>
        <dbReference type="ARBA" id="ARBA00022448"/>
    </source>
</evidence>
<comment type="function">
    <text evidence="12">Subunits I and II form the functional core of the enzyme complex. Electrons originating in cytochrome c are transferred via heme a and Cu(A) to the binuclear center formed by heme a3 and Cu(B).</text>
</comment>
<feature type="transmembrane region" description="Helical" evidence="15">
    <location>
        <begin position="87"/>
        <end position="107"/>
    </location>
</feature>
<dbReference type="STRING" id="644548.SCNU_06215"/>